<evidence type="ECO:0000313" key="1">
    <source>
        <dbReference type="EMBL" id="CAG8812663.1"/>
    </source>
</evidence>
<proteinExistence type="predicted"/>
<gene>
    <name evidence="1" type="ORF">RPERSI_LOCUS23578</name>
</gene>
<reference evidence="1" key="1">
    <citation type="submission" date="2021-06" db="EMBL/GenBank/DDBJ databases">
        <authorList>
            <person name="Kallberg Y."/>
            <person name="Tangrot J."/>
            <person name="Rosling A."/>
        </authorList>
    </citation>
    <scope>NUCLEOTIDE SEQUENCE</scope>
    <source>
        <strain evidence="1">MA461A</strain>
    </source>
</reference>
<evidence type="ECO:0000313" key="2">
    <source>
        <dbReference type="Proteomes" id="UP000789920"/>
    </source>
</evidence>
<keyword evidence="2" id="KW-1185">Reference proteome</keyword>
<feature type="non-terminal residue" evidence="1">
    <location>
        <position position="178"/>
    </location>
</feature>
<organism evidence="1 2">
    <name type="scientific">Racocetra persica</name>
    <dbReference type="NCBI Taxonomy" id="160502"/>
    <lineage>
        <taxon>Eukaryota</taxon>
        <taxon>Fungi</taxon>
        <taxon>Fungi incertae sedis</taxon>
        <taxon>Mucoromycota</taxon>
        <taxon>Glomeromycotina</taxon>
        <taxon>Glomeromycetes</taxon>
        <taxon>Diversisporales</taxon>
        <taxon>Gigasporaceae</taxon>
        <taxon>Racocetra</taxon>
    </lineage>
</organism>
<name>A0ACA9RXE4_9GLOM</name>
<dbReference type="Proteomes" id="UP000789920">
    <property type="component" value="Unassembled WGS sequence"/>
</dbReference>
<dbReference type="EMBL" id="CAJVQC010073938">
    <property type="protein sequence ID" value="CAG8812663.1"/>
    <property type="molecule type" value="Genomic_DNA"/>
</dbReference>
<feature type="non-terminal residue" evidence="1">
    <location>
        <position position="1"/>
    </location>
</feature>
<protein>
    <submittedName>
        <fullName evidence="1">16238_t:CDS:1</fullName>
    </submittedName>
</protein>
<accession>A0ACA9RXE4</accession>
<comment type="caution">
    <text evidence="1">The sequence shown here is derived from an EMBL/GenBank/DDBJ whole genome shotgun (WGS) entry which is preliminary data.</text>
</comment>
<sequence>LNDKHITYDDFEEEYDNSSNKSGSNSERHVNDDNNFNALVLPYPKVDFINLPDRIEALKNKIEDITRNHDQSYYRQKAMKQINDLCFNNSHSINTQMILMTKSWHPGYYDPKGTIDYLFMILLPDTTTLLIMEDFKYRFDKARKIIEESVAYSSIFNNEEEILIDNENDSSDNTDEEE</sequence>